<keyword evidence="2" id="KW-1185">Reference proteome</keyword>
<accession>A0AAF0Y8T4</accession>
<name>A0AAF0Y8T4_9TREE</name>
<dbReference type="RefSeq" id="XP_062626078.1">
    <property type="nucleotide sequence ID" value="XM_062770094.1"/>
</dbReference>
<dbReference type="AlphaFoldDB" id="A0AAF0Y8T4"/>
<evidence type="ECO:0000313" key="1">
    <source>
        <dbReference type="EMBL" id="WOO80046.1"/>
    </source>
</evidence>
<dbReference type="PANTHER" id="PTHR34724:SF2">
    <property type="entry name" value="OS12G0596101 PROTEIN"/>
    <property type="match status" value="1"/>
</dbReference>
<dbReference type="Proteomes" id="UP000827549">
    <property type="component" value="Chromosome 3"/>
</dbReference>
<protein>
    <submittedName>
        <fullName evidence="1">Uncharacterized protein</fullName>
    </submittedName>
</protein>
<sequence>MCHRTTCPNDGKPTWWGCGHHIESALKDVPEQDRCQCEHESIPYLPFMKRVKAKPADKAGEVEAK</sequence>
<gene>
    <name evidence="1" type="ORF">LOC62_03G003559</name>
</gene>
<dbReference type="GeneID" id="87806801"/>
<proteinExistence type="predicted"/>
<reference evidence="1" key="1">
    <citation type="submission" date="2023-10" db="EMBL/GenBank/DDBJ databases">
        <authorList>
            <person name="Noh H."/>
        </authorList>
    </citation>
    <scope>NUCLEOTIDE SEQUENCE</scope>
    <source>
        <strain evidence="1">DUCC4014</strain>
    </source>
</reference>
<organism evidence="1 2">
    <name type="scientific">Vanrija pseudolonga</name>
    <dbReference type="NCBI Taxonomy" id="143232"/>
    <lineage>
        <taxon>Eukaryota</taxon>
        <taxon>Fungi</taxon>
        <taxon>Dikarya</taxon>
        <taxon>Basidiomycota</taxon>
        <taxon>Agaricomycotina</taxon>
        <taxon>Tremellomycetes</taxon>
        <taxon>Trichosporonales</taxon>
        <taxon>Trichosporonaceae</taxon>
        <taxon>Vanrija</taxon>
    </lineage>
</organism>
<evidence type="ECO:0000313" key="2">
    <source>
        <dbReference type="Proteomes" id="UP000827549"/>
    </source>
</evidence>
<dbReference type="PANTHER" id="PTHR34724">
    <property type="entry name" value="OS12G0596101 PROTEIN"/>
    <property type="match status" value="1"/>
</dbReference>
<dbReference type="EMBL" id="CP086716">
    <property type="protein sequence ID" value="WOO80046.1"/>
    <property type="molecule type" value="Genomic_DNA"/>
</dbReference>